<feature type="transmembrane region" description="Helical" evidence="4">
    <location>
        <begin position="298"/>
        <end position="317"/>
    </location>
</feature>
<evidence type="ECO:0000256" key="2">
    <source>
        <dbReference type="ARBA" id="ARBA00029447"/>
    </source>
</evidence>
<dbReference type="KEGG" id="dto:TOL2_C27200"/>
<keyword evidence="3" id="KW-0807">Transducer</keyword>
<dbReference type="EMBL" id="FO203503">
    <property type="protein sequence ID" value="CCK80919.1"/>
    <property type="molecule type" value="Genomic_DNA"/>
</dbReference>
<feature type="domain" description="HBM" evidence="6">
    <location>
        <begin position="45"/>
        <end position="285"/>
    </location>
</feature>
<evidence type="ECO:0000256" key="3">
    <source>
        <dbReference type="PROSITE-ProRule" id="PRU00284"/>
    </source>
</evidence>
<dbReference type="PROSITE" id="PS50111">
    <property type="entry name" value="CHEMOTAXIS_TRANSDUC_2"/>
    <property type="match status" value="1"/>
</dbReference>
<evidence type="ECO:0000256" key="1">
    <source>
        <dbReference type="ARBA" id="ARBA00022500"/>
    </source>
</evidence>
<dbReference type="EMBL" id="FO203503">
    <property type="protein sequence ID" value="CCK80900.1"/>
    <property type="molecule type" value="Genomic_DNA"/>
</dbReference>
<keyword evidence="4" id="KW-1133">Transmembrane helix</keyword>
<dbReference type="Gene3D" id="3.40.190.10">
    <property type="entry name" value="Periplasmic binding protein-like II"/>
    <property type="match status" value="2"/>
</dbReference>
<dbReference type="SUPFAM" id="SSF53850">
    <property type="entry name" value="Periplasmic binding protein-like II"/>
    <property type="match status" value="1"/>
</dbReference>
<keyword evidence="4" id="KW-0812">Transmembrane</keyword>
<dbReference type="EMBL" id="FO203503">
    <property type="protein sequence ID" value="CCK80862.1"/>
    <property type="molecule type" value="Genomic_DNA"/>
</dbReference>
<keyword evidence="1" id="KW-0145">Chemotaxis</keyword>
<dbReference type="Pfam" id="PF16868">
    <property type="entry name" value="NMT1_3"/>
    <property type="match status" value="1"/>
</dbReference>
<evidence type="ECO:0000259" key="5">
    <source>
        <dbReference type="PROSITE" id="PS50111"/>
    </source>
</evidence>
<evidence type="ECO:0000313" key="11">
    <source>
        <dbReference type="Proteomes" id="UP000007347"/>
    </source>
</evidence>
<dbReference type="CDD" id="cd13520">
    <property type="entry name" value="PBP2_TAXI_TRAP"/>
    <property type="match status" value="1"/>
</dbReference>
<feature type="domain" description="Methyl-accepting transducer" evidence="5">
    <location>
        <begin position="335"/>
        <end position="564"/>
    </location>
</feature>
<dbReference type="Gene3D" id="1.10.287.950">
    <property type="entry name" value="Methyl-accepting chemotaxis protein"/>
    <property type="match status" value="1"/>
</dbReference>
<dbReference type="Pfam" id="PF12729">
    <property type="entry name" value="4HB_MCP_1"/>
    <property type="match status" value="1"/>
</dbReference>
<dbReference type="InterPro" id="IPR024478">
    <property type="entry name" value="HlyB_4HB_MCP"/>
</dbReference>
<feature type="transmembrane region" description="Helical" evidence="4">
    <location>
        <begin position="165"/>
        <end position="185"/>
    </location>
</feature>
<dbReference type="OrthoDB" id="5430911at2"/>
<dbReference type="KEGG" id="dto:TOL2_C27400"/>
<keyword evidence="4" id="KW-0472">Membrane</keyword>
<dbReference type="InterPro" id="IPR004089">
    <property type="entry name" value="MCPsignal_dom"/>
</dbReference>
<keyword evidence="8" id="KW-0675">Receptor</keyword>
<evidence type="ECO:0000256" key="4">
    <source>
        <dbReference type="SAM" id="Phobius"/>
    </source>
</evidence>
<dbReference type="SMART" id="SM00283">
    <property type="entry name" value="MA"/>
    <property type="match status" value="1"/>
</dbReference>
<dbReference type="AlphaFoldDB" id="K0NA26"/>
<dbReference type="NCBIfam" id="TIGR02122">
    <property type="entry name" value="TRAP_TAXI"/>
    <property type="match status" value="1"/>
</dbReference>
<name>K0NA26_DESTT</name>
<proteinExistence type="inferred from homology"/>
<dbReference type="SUPFAM" id="SSF58104">
    <property type="entry name" value="Methyl-accepting chemotaxis protein (MCP) signaling domain"/>
    <property type="match status" value="1"/>
</dbReference>
<dbReference type="Proteomes" id="UP000007347">
    <property type="component" value="Chromosome"/>
</dbReference>
<dbReference type="STRING" id="651182.TOL2_C27030"/>
<feature type="transmembrane region" description="Helical" evidence="4">
    <location>
        <begin position="12"/>
        <end position="33"/>
    </location>
</feature>
<dbReference type="KEGG" id="dto:TOL2_C27590"/>
<dbReference type="InterPro" id="IPR051310">
    <property type="entry name" value="MCP_chemotaxis"/>
</dbReference>
<organism evidence="8 11">
    <name type="scientific">Desulfobacula toluolica (strain DSM 7467 / Tol2)</name>
    <dbReference type="NCBI Taxonomy" id="651182"/>
    <lineage>
        <taxon>Bacteria</taxon>
        <taxon>Pseudomonadati</taxon>
        <taxon>Thermodesulfobacteriota</taxon>
        <taxon>Desulfobacteria</taxon>
        <taxon>Desulfobacterales</taxon>
        <taxon>Desulfobacteraceae</taxon>
        <taxon>Desulfobacula</taxon>
    </lineage>
</organism>
<evidence type="ECO:0000313" key="10">
    <source>
        <dbReference type="EMBL" id="CCK80919.1"/>
    </source>
</evidence>
<dbReference type="KEGG" id="dto:TOL2_C27030"/>
<dbReference type="PANTHER" id="PTHR43531">
    <property type="entry name" value="PROTEIN ICFG"/>
    <property type="match status" value="1"/>
</dbReference>
<dbReference type="InterPro" id="IPR011852">
    <property type="entry name" value="TRAP_TAXI"/>
</dbReference>
<dbReference type="Pfam" id="PF00015">
    <property type="entry name" value="MCPsignal"/>
    <property type="match status" value="1"/>
</dbReference>
<dbReference type="PROSITE" id="PS51753">
    <property type="entry name" value="HBM"/>
    <property type="match status" value="1"/>
</dbReference>
<evidence type="ECO:0000313" key="9">
    <source>
        <dbReference type="EMBL" id="CCK80900.1"/>
    </source>
</evidence>
<dbReference type="EMBL" id="FO203503">
    <property type="protein sequence ID" value="CCK80879.1"/>
    <property type="molecule type" value="Genomic_DNA"/>
</dbReference>
<sequence length="891" mass="98257">MFKNITVGKKITAEFGLIFFLLLIVGFEGYWGLKNSSDGFMGYREMARHTNLAGRLQTNMLISRMNVKNYLTSGSDEALKAFNERWEKLIGFQAEVQKEIQDPKRAALINEIESVLVDYRKGFDQVIKYKEQRNQLVNDVLNVKGPLMEKSLTKIMISARDDGHIIAAFYAGMTMKSLLLARLYMAKFLDTNDHGSVDRVHKKFQDMDKNIKVLDNEIDDPKRRELLSAVKEMKGIYLTAFDSLVDTIFKRNDIIDNTLDRIGPEVSSNAEEVKLDIKKTQDILGFQLIKSNSRSIKVISIVAGAALLIGCLLAFFITRSVTKPLKFIVDGLNEATHQVASAAGQVASSSQFLAEGSSQQATSIEETSPFMEEMASMTTKNAKNAGKADNLMQDANQVVKTANKSMGELIVSMDEISKASEETSKIIKRIDEIAFQTNLLALNAAVEAARAGEAGAGFAVVADEVRKLAMRAADAAKDTAELIESTVKKINDGTEIVSATHDAFFKVSESSDKVGVMVSEISEASKEQSSGIDQVNTVIIEMDKVVQQNAANAEESASASEEMNAQAEQLKVYVDELTSMVNGKNDQHNKYPIKLSISGGTAGGAWSAVTEDIAEVVRKKLPAGSTVSTITGTDATNPLRINKGISDFAIGVASTVLSASKGEKPFKETCPNIRAITSLFDEPFQFVILKKTGITSFEDIKVKHFPLKHSPNKNGSFMEILCEAMFKLYGYDYQEIRKWKGNIYYNSYSQSINLLRGGTLYSLSGCSPVPTTKFMELSSTHDITILPLSDAIINSLNNKYHTTKTIIPSSAYKFLDTDIKTVASRNIFMCRADLDESVVYNIVKAIHENINYLKTVHVAMKDLNPKFMSDTGGVQLHPGAKKYYRKIGAMD</sequence>
<dbReference type="Gene3D" id="1.20.1440.210">
    <property type="match status" value="1"/>
</dbReference>
<evidence type="ECO:0000259" key="6">
    <source>
        <dbReference type="PROSITE" id="PS51753"/>
    </source>
</evidence>
<dbReference type="SMART" id="SM01358">
    <property type="entry name" value="HBM"/>
    <property type="match status" value="1"/>
</dbReference>
<accession>K0NA26</accession>
<dbReference type="HOGENOM" id="CLU_015409_0_0_7"/>
<gene>
    <name evidence="7" type="ordered locus">TOL2_C27030</name>
    <name evidence="8" type="ordered locus">TOL2_C27200</name>
    <name evidence="9" type="ordered locus">TOL2_C27400</name>
    <name evidence="10" type="ordered locus">TOL2_C27590</name>
</gene>
<comment type="similarity">
    <text evidence="2">Belongs to the methyl-accepting chemotaxis (MCP) protein family.</text>
</comment>
<dbReference type="GO" id="GO:0007165">
    <property type="term" value="P:signal transduction"/>
    <property type="evidence" value="ECO:0007669"/>
    <property type="project" value="UniProtKB-KW"/>
</dbReference>
<reference evidence="8 11" key="1">
    <citation type="journal article" date="2013" name="Environ. Microbiol.">
        <title>Complete genome, catabolic sub-proteomes and key-metabolites of Desulfobacula toluolica Tol2, a marine, aromatic compound-degrading, sulfate-reducing bacterium.</title>
        <authorList>
            <person name="Wohlbrand L."/>
            <person name="Jacob J.H."/>
            <person name="Kube M."/>
            <person name="Mussmann M."/>
            <person name="Jarling R."/>
            <person name="Beck A."/>
            <person name="Amann R."/>
            <person name="Wilkes H."/>
            <person name="Reinhardt R."/>
            <person name="Rabus R."/>
        </authorList>
    </citation>
    <scope>NUCLEOTIDE SEQUENCE [LARGE SCALE GENOMIC DNA]</scope>
    <source>
        <strain evidence="11">DSM 7467 / Tol2</strain>
        <strain evidence="8">Tol2</strain>
    </source>
</reference>
<keyword evidence="11" id="KW-1185">Reference proteome</keyword>
<protein>
    <submittedName>
        <fullName evidence="8">Putative methyl-accepting chemotaxis sensory transducer modulated with TRAP transporter solute receptor</fullName>
    </submittedName>
</protein>
<dbReference type="GO" id="GO:0016020">
    <property type="term" value="C:membrane"/>
    <property type="evidence" value="ECO:0007669"/>
    <property type="project" value="InterPro"/>
</dbReference>
<dbReference type="InterPro" id="IPR032255">
    <property type="entry name" value="HBM"/>
</dbReference>
<evidence type="ECO:0000313" key="8">
    <source>
        <dbReference type="EMBL" id="CCK80879.1"/>
    </source>
</evidence>
<evidence type="ECO:0000313" key="7">
    <source>
        <dbReference type="EMBL" id="CCK80862.1"/>
    </source>
</evidence>
<dbReference type="GO" id="GO:0006935">
    <property type="term" value="P:chemotaxis"/>
    <property type="evidence" value="ECO:0007669"/>
    <property type="project" value="UniProtKB-KW"/>
</dbReference>
<dbReference type="PANTHER" id="PTHR43531:SF11">
    <property type="entry name" value="METHYL-ACCEPTING CHEMOTAXIS PROTEIN 3"/>
    <property type="match status" value="1"/>
</dbReference>